<accession>A0A1V5STW8</accession>
<dbReference type="InterPro" id="IPR010982">
    <property type="entry name" value="Lambda_DNA-bd_dom_sf"/>
</dbReference>
<name>A0A1V5STW8_9BACT</name>
<dbReference type="GO" id="GO:0004252">
    <property type="term" value="F:serine-type endopeptidase activity"/>
    <property type="evidence" value="ECO:0007669"/>
    <property type="project" value="UniProtKB-EC"/>
</dbReference>
<proteinExistence type="predicted"/>
<evidence type="ECO:0000259" key="1">
    <source>
        <dbReference type="PROSITE" id="PS50943"/>
    </source>
</evidence>
<protein>
    <submittedName>
        <fullName evidence="2">LexA repressor</fullName>
        <ecNumber evidence="2">3.4.21.88</ecNumber>
    </submittedName>
</protein>
<dbReference type="CDD" id="cd00093">
    <property type="entry name" value="HTH_XRE"/>
    <property type="match status" value="1"/>
</dbReference>
<dbReference type="Gene3D" id="2.10.109.10">
    <property type="entry name" value="Umud Fragment, subunit A"/>
    <property type="match status" value="1"/>
</dbReference>
<dbReference type="PROSITE" id="PS50943">
    <property type="entry name" value="HTH_CROC1"/>
    <property type="match status" value="1"/>
</dbReference>
<dbReference type="SUPFAM" id="SSF47413">
    <property type="entry name" value="lambda repressor-like DNA-binding domains"/>
    <property type="match status" value="1"/>
</dbReference>
<dbReference type="Gene3D" id="1.10.260.40">
    <property type="entry name" value="lambda repressor-like DNA-binding domains"/>
    <property type="match status" value="1"/>
</dbReference>
<dbReference type="SMART" id="SM00530">
    <property type="entry name" value="HTH_XRE"/>
    <property type="match status" value="1"/>
</dbReference>
<dbReference type="SUPFAM" id="SSF51306">
    <property type="entry name" value="LexA/Signal peptidase"/>
    <property type="match status" value="1"/>
</dbReference>
<evidence type="ECO:0000313" key="2">
    <source>
        <dbReference type="EMBL" id="OQA57631.1"/>
    </source>
</evidence>
<feature type="domain" description="HTH cro/C1-type" evidence="1">
    <location>
        <begin position="7"/>
        <end position="61"/>
    </location>
</feature>
<comment type="caution">
    <text evidence="2">The sequence shown here is derived from an EMBL/GenBank/DDBJ whole genome shotgun (WGS) entry which is preliminary data.</text>
</comment>
<keyword evidence="2" id="KW-0378">Hydrolase</keyword>
<reference evidence="2" key="1">
    <citation type="submission" date="2017-02" db="EMBL/GenBank/DDBJ databases">
        <title>Delving into the versatile metabolic prowess of the omnipresent phylum Bacteroidetes.</title>
        <authorList>
            <person name="Nobu M.K."/>
            <person name="Mei R."/>
            <person name="Narihiro T."/>
            <person name="Kuroda K."/>
            <person name="Liu W.-T."/>
        </authorList>
    </citation>
    <scope>NUCLEOTIDE SEQUENCE</scope>
    <source>
        <strain evidence="2">ADurb.Bin276</strain>
    </source>
</reference>
<dbReference type="InterPro" id="IPR036286">
    <property type="entry name" value="LexA/Signal_pep-like_sf"/>
</dbReference>
<dbReference type="InterPro" id="IPR015927">
    <property type="entry name" value="Peptidase_S24_S26A/B/C"/>
</dbReference>
<dbReference type="InterPro" id="IPR039418">
    <property type="entry name" value="LexA-like"/>
</dbReference>
<dbReference type="InterPro" id="IPR050077">
    <property type="entry name" value="LexA_repressor"/>
</dbReference>
<dbReference type="EMBL" id="MWBQ01000088">
    <property type="protein sequence ID" value="OQA57631.1"/>
    <property type="molecule type" value="Genomic_DNA"/>
</dbReference>
<dbReference type="PANTHER" id="PTHR33516">
    <property type="entry name" value="LEXA REPRESSOR"/>
    <property type="match status" value="1"/>
</dbReference>
<dbReference type="Pfam" id="PF00717">
    <property type="entry name" value="Peptidase_S24"/>
    <property type="match status" value="1"/>
</dbReference>
<dbReference type="EC" id="3.4.21.88" evidence="2"/>
<sequence>MKFNLWLAEKLKKLGLTQRKLAEQAGVSPATVSRWLSGEFEPDLANLRKINQVLGVPERELFLQLGLVGKDFFTLDEGEVMIPVLGNSIPCGKPGGELEECIEGYEVFKRSLLPFPVSDSSLDGIRSYLIHAKGDSMQGDGIRNGDRVLFSPDLEARSGDIVIAYIEDEGFTIKRIFFQNSTVILQASNPAFPPIVVQPGIQEIRIIGKVIMHIGFH</sequence>
<dbReference type="AlphaFoldDB" id="A0A1V5STW8"/>
<dbReference type="CDD" id="cd06529">
    <property type="entry name" value="S24_LexA-like"/>
    <property type="match status" value="1"/>
</dbReference>
<dbReference type="PANTHER" id="PTHR33516:SF2">
    <property type="entry name" value="LEXA REPRESSOR-RELATED"/>
    <property type="match status" value="1"/>
</dbReference>
<dbReference type="Proteomes" id="UP000485569">
    <property type="component" value="Unassembled WGS sequence"/>
</dbReference>
<dbReference type="InterPro" id="IPR001387">
    <property type="entry name" value="Cro/C1-type_HTH"/>
</dbReference>
<dbReference type="Pfam" id="PF01381">
    <property type="entry name" value="HTH_3"/>
    <property type="match status" value="1"/>
</dbReference>
<dbReference type="GO" id="GO:0003677">
    <property type="term" value="F:DNA binding"/>
    <property type="evidence" value="ECO:0007669"/>
    <property type="project" value="InterPro"/>
</dbReference>
<organism evidence="2">
    <name type="scientific">Candidatus Atribacter allofermentans</name>
    <dbReference type="NCBI Taxonomy" id="1852833"/>
    <lineage>
        <taxon>Bacteria</taxon>
        <taxon>Pseudomonadati</taxon>
        <taxon>Atribacterota</taxon>
        <taxon>Atribacteria</taxon>
        <taxon>Atribacterales</taxon>
        <taxon>Atribacteraceae</taxon>
        <taxon>Atribacter</taxon>
    </lineage>
</organism>
<gene>
    <name evidence="2" type="primary">lexA</name>
    <name evidence="2" type="ORF">BWY41_01254</name>
</gene>